<dbReference type="SUPFAM" id="SSF52540">
    <property type="entry name" value="P-loop containing nucleoside triphosphate hydrolases"/>
    <property type="match status" value="2"/>
</dbReference>
<dbReference type="Pfam" id="PF00271">
    <property type="entry name" value="Helicase_C"/>
    <property type="match status" value="1"/>
</dbReference>
<dbReference type="SMART" id="SM00490">
    <property type="entry name" value="HELICc"/>
    <property type="match status" value="1"/>
</dbReference>
<dbReference type="GO" id="GO:0003677">
    <property type="term" value="F:DNA binding"/>
    <property type="evidence" value="ECO:0007669"/>
    <property type="project" value="InterPro"/>
</dbReference>
<dbReference type="SUPFAM" id="SSF54171">
    <property type="entry name" value="DNA-binding domain"/>
    <property type="match status" value="1"/>
</dbReference>
<evidence type="ECO:0000256" key="1">
    <source>
        <dbReference type="ARBA" id="ARBA00022801"/>
    </source>
</evidence>
<name>A0A0M0J7W3_9EUKA</name>
<evidence type="ECO:0000259" key="4">
    <source>
        <dbReference type="PROSITE" id="PS51194"/>
    </source>
</evidence>
<dbReference type="Gene3D" id="3.30.890.10">
    <property type="entry name" value="Methyl-cpg-binding Protein 2, Chain A"/>
    <property type="match status" value="1"/>
</dbReference>
<dbReference type="Gene3D" id="3.40.50.10810">
    <property type="entry name" value="Tandem AAA-ATPase domain"/>
    <property type="match status" value="1"/>
</dbReference>
<evidence type="ECO:0000313" key="5">
    <source>
        <dbReference type="EMBL" id="KOO22550.1"/>
    </source>
</evidence>
<dbReference type="InterPro" id="IPR016177">
    <property type="entry name" value="DNA-bd_dom_sf"/>
</dbReference>
<dbReference type="Proteomes" id="UP000037460">
    <property type="component" value="Unassembled WGS sequence"/>
</dbReference>
<proteinExistence type="predicted"/>
<dbReference type="Pfam" id="PF00176">
    <property type="entry name" value="SNF2-rel_dom"/>
    <property type="match status" value="1"/>
</dbReference>
<gene>
    <name evidence="5" type="ORF">Ctob_000076</name>
</gene>
<dbReference type="CDD" id="cd18793">
    <property type="entry name" value="SF2_C_SNF"/>
    <property type="match status" value="1"/>
</dbReference>
<dbReference type="PANTHER" id="PTHR10799">
    <property type="entry name" value="SNF2/RAD54 HELICASE FAMILY"/>
    <property type="match status" value="1"/>
</dbReference>
<dbReference type="PROSITE" id="PS51192">
    <property type="entry name" value="HELICASE_ATP_BIND_1"/>
    <property type="match status" value="1"/>
</dbReference>
<sequence length="830" mass="90418">MARLTAGGAAVLAKAKPLTIGAHEPYIKAQLRAYQCEGVNWLLAQYAVGTGGILGDEMGLGKTIQTLAFLSRLKAAGLPGPHLVVTPLAVLQNWANELKRFTPELSFVKIYGSASERDRLLHSAAVVQAEYDVYLTTYDTLRAEEAFFTEAFLFHTITIDEGHRLKNEASSLCASLARLPIPFRLLLTGTPLQNNLHELWALLSYILPGTLSSESFDGAARLQSRLMQLQKVCNHPKAIALTIDRDRAAAAAKHAAAAGSSFIKLPPMDSSHLSAAAREDEATLRALVGPSLIAASGKLAMLDRLLVRCKAAGSRALIFSQYTLSLDVLEEYVADRWGARGRAYFRLDGTTNRIAREMDMRSFNAPGSEAFLYLISTRAGGQGINLATADVVVLYDTCYNPQVDLQAQDRAHRIGQTKQVKIYRLISPSTFEERVLLRARQKLLLDALVIKKAGEGGAGVALLEAADEGDEGGDMGKLSVQELYRMLSHGADAVFDPTADLRPPPTAEEIDAMLDAAKPANVHDDLEEAGGEAAEELAEEGPQQAAQQAAPQPMHGYRCGRCGLPKKGHVCGAGVVGAAAPSVSAEARGEGSQPLTTAEDEWEPPPTTRSHAELVAEVKEHMATLGLTQKQFAQRVADADSPERSEKLLASLAEYLETCGGSAEMIIGWYTKTGWYNKQGATEGTTYSYFINTQGKRFRSRAEIARHFNLEAAPAKREYKWAETKAAEKAAAAEAKQVVKEEAHAAKTATKMTKMAWLWPREGDWIEVEVAVKEESPPKWVAAQVVVMLIDGMFQAQIVLPDGTDEWLDWFTWEEEGSDWRRAESETKTV</sequence>
<dbReference type="Gene3D" id="3.40.50.300">
    <property type="entry name" value="P-loop containing nucleotide triphosphate hydrolases"/>
    <property type="match status" value="1"/>
</dbReference>
<dbReference type="InterPro" id="IPR038718">
    <property type="entry name" value="SNF2-like_sf"/>
</dbReference>
<organism evidence="5 6">
    <name type="scientific">Chrysochromulina tobinii</name>
    <dbReference type="NCBI Taxonomy" id="1460289"/>
    <lineage>
        <taxon>Eukaryota</taxon>
        <taxon>Haptista</taxon>
        <taxon>Haptophyta</taxon>
        <taxon>Prymnesiophyceae</taxon>
        <taxon>Prymnesiales</taxon>
        <taxon>Chrysochromulinaceae</taxon>
        <taxon>Chrysochromulina</taxon>
    </lineage>
</organism>
<feature type="compositionally biased region" description="Acidic residues" evidence="2">
    <location>
        <begin position="526"/>
        <end position="539"/>
    </location>
</feature>
<dbReference type="OrthoDB" id="448448at2759"/>
<accession>A0A0M0J7W3</accession>
<feature type="region of interest" description="Disordered" evidence="2">
    <location>
        <begin position="526"/>
        <end position="552"/>
    </location>
</feature>
<keyword evidence="6" id="KW-1185">Reference proteome</keyword>
<dbReference type="AlphaFoldDB" id="A0A0M0J7W3"/>
<dbReference type="InterPro" id="IPR001650">
    <property type="entry name" value="Helicase_C-like"/>
</dbReference>
<dbReference type="InterPro" id="IPR027417">
    <property type="entry name" value="P-loop_NTPase"/>
</dbReference>
<evidence type="ECO:0000256" key="2">
    <source>
        <dbReference type="SAM" id="MobiDB-lite"/>
    </source>
</evidence>
<feature type="region of interest" description="Disordered" evidence="2">
    <location>
        <begin position="584"/>
        <end position="607"/>
    </location>
</feature>
<evidence type="ECO:0000313" key="6">
    <source>
        <dbReference type="Proteomes" id="UP000037460"/>
    </source>
</evidence>
<reference evidence="6" key="1">
    <citation type="journal article" date="2015" name="PLoS Genet.">
        <title>Genome Sequence and Transcriptome Analyses of Chrysochromulina tobin: Metabolic Tools for Enhanced Algal Fitness in the Prominent Order Prymnesiales (Haptophyceae).</title>
        <authorList>
            <person name="Hovde B.T."/>
            <person name="Deodato C.R."/>
            <person name="Hunsperger H.M."/>
            <person name="Ryken S.A."/>
            <person name="Yost W."/>
            <person name="Jha R.K."/>
            <person name="Patterson J."/>
            <person name="Monnat R.J. Jr."/>
            <person name="Barlow S.B."/>
            <person name="Starkenburg S.R."/>
            <person name="Cattolico R.A."/>
        </authorList>
    </citation>
    <scope>NUCLEOTIDE SEQUENCE</scope>
    <source>
        <strain evidence="6">CCMP291</strain>
    </source>
</reference>
<dbReference type="PROSITE" id="PS51194">
    <property type="entry name" value="HELICASE_CTER"/>
    <property type="match status" value="1"/>
</dbReference>
<comment type="caution">
    <text evidence="5">The sequence shown here is derived from an EMBL/GenBank/DDBJ whole genome shotgun (WGS) entry which is preliminary data.</text>
</comment>
<keyword evidence="1" id="KW-0378">Hydrolase</keyword>
<feature type="domain" description="Helicase C-terminal" evidence="4">
    <location>
        <begin position="301"/>
        <end position="461"/>
    </location>
</feature>
<dbReference type="GO" id="GO:0005524">
    <property type="term" value="F:ATP binding"/>
    <property type="evidence" value="ECO:0007669"/>
    <property type="project" value="InterPro"/>
</dbReference>
<dbReference type="InterPro" id="IPR014001">
    <property type="entry name" value="Helicase_ATP-bd"/>
</dbReference>
<dbReference type="EMBL" id="JWZX01003269">
    <property type="protein sequence ID" value="KOO22550.1"/>
    <property type="molecule type" value="Genomic_DNA"/>
</dbReference>
<protein>
    <submittedName>
        <fullName evidence="5">Swi snf matrix actin dependent regulator of subfamily member 5</fullName>
    </submittedName>
</protein>
<dbReference type="GO" id="GO:0016787">
    <property type="term" value="F:hydrolase activity"/>
    <property type="evidence" value="ECO:0007669"/>
    <property type="project" value="UniProtKB-KW"/>
</dbReference>
<evidence type="ECO:0000259" key="3">
    <source>
        <dbReference type="PROSITE" id="PS51192"/>
    </source>
</evidence>
<feature type="domain" description="Helicase ATP-binding" evidence="3">
    <location>
        <begin position="43"/>
        <end position="209"/>
    </location>
</feature>
<dbReference type="InterPro" id="IPR000330">
    <property type="entry name" value="SNF2_N"/>
</dbReference>
<dbReference type="SMART" id="SM00487">
    <property type="entry name" value="DEXDc"/>
    <property type="match status" value="1"/>
</dbReference>
<dbReference type="InterPro" id="IPR049730">
    <property type="entry name" value="SNF2/RAD54-like_C"/>
</dbReference>
<feature type="compositionally biased region" description="Low complexity" evidence="2">
    <location>
        <begin position="540"/>
        <end position="552"/>
    </location>
</feature>
<dbReference type="CDD" id="cd17919">
    <property type="entry name" value="DEXHc_Snf"/>
    <property type="match status" value="1"/>
</dbReference>